<name>A0A1Y6BU83_9PROT</name>
<dbReference type="Pfam" id="PF00005">
    <property type="entry name" value="ABC_tran"/>
    <property type="match status" value="1"/>
</dbReference>
<dbReference type="PANTHER" id="PTHR43869:SF1">
    <property type="entry name" value="GLYCINE BETAINE_PROLINE BETAINE TRANSPORT SYSTEM ATP-BINDING PROTEIN PROV"/>
    <property type="match status" value="1"/>
</dbReference>
<reference evidence="9 10" key="1">
    <citation type="submission" date="2017-04" db="EMBL/GenBank/DDBJ databases">
        <authorList>
            <person name="Afonso C.L."/>
            <person name="Miller P.J."/>
            <person name="Scott M.A."/>
            <person name="Spackman E."/>
            <person name="Goraichik I."/>
            <person name="Dimitrov K.M."/>
            <person name="Suarez D.L."/>
            <person name="Swayne D.E."/>
        </authorList>
    </citation>
    <scope>NUCLEOTIDE SEQUENCE [LARGE SCALE GENOMIC DNA]</scope>
    <source>
        <strain evidence="9 10">USBA 355</strain>
    </source>
</reference>
<dbReference type="InterPro" id="IPR051921">
    <property type="entry name" value="ABC_osmolyte_uptake_ATP-bind"/>
</dbReference>
<dbReference type="AlphaFoldDB" id="A0A1Y6BU83"/>
<comment type="subcellular location">
    <subcellularLocation>
        <location evidence="7">Cell inner membrane</location>
        <topology evidence="7">Peripheral membrane protein</topology>
    </subcellularLocation>
</comment>
<keyword evidence="3 7" id="KW-0547">Nucleotide-binding</keyword>
<keyword evidence="7" id="KW-0472">Membrane</keyword>
<proteinExistence type="inferred from homology"/>
<evidence type="ECO:0000256" key="2">
    <source>
        <dbReference type="ARBA" id="ARBA00022448"/>
    </source>
</evidence>
<dbReference type="PROSITE" id="PS50893">
    <property type="entry name" value="ABC_TRANSPORTER_2"/>
    <property type="match status" value="1"/>
</dbReference>
<evidence type="ECO:0000256" key="5">
    <source>
        <dbReference type="ARBA" id="ARBA00051811"/>
    </source>
</evidence>
<comment type="subunit">
    <text evidence="6">The complex is probably composed of two ATP-binding proteins (TmoW), two transmembrane proteins (TmoV) and a solute-binding protein (TmoX).</text>
</comment>
<dbReference type="InterPro" id="IPR003439">
    <property type="entry name" value="ABC_transporter-like_ATP-bd"/>
</dbReference>
<dbReference type="InterPro" id="IPR017871">
    <property type="entry name" value="ABC_transporter-like_CS"/>
</dbReference>
<evidence type="ECO:0000256" key="7">
    <source>
        <dbReference type="RuleBase" id="RU369116"/>
    </source>
</evidence>
<evidence type="ECO:0000256" key="4">
    <source>
        <dbReference type="ARBA" id="ARBA00022840"/>
    </source>
</evidence>
<dbReference type="InterPro" id="IPR003593">
    <property type="entry name" value="AAA+_ATPase"/>
</dbReference>
<evidence type="ECO:0000259" key="8">
    <source>
        <dbReference type="PROSITE" id="PS50893"/>
    </source>
</evidence>
<sequence length="406" mass="43991">MTEKLSVKNLCKIFGDDPDAALAQLRAGRSKDEILKQTGMTVGVQDANFSVGQGEIFVVMGLSGSGKSTLVRMLNRLIEPTAGEVRIDGEDIVSADPEQLRQIRLKKIAMVFQHFALFPHKTVAENVEYGLKVQGVPAAERRRRAIAALEQVGLEPWADHRPQALSGGMQQRVGLARGLAVDPEVLLMDEPFSALDPLIRRDMQQELIELQRKLKMTIVFITHDLHEALILGDHIAIMKEGRFVQIGTAEEIVGEPADDYVSAFTQDIDRAKVFAADSVMAEPQALELSKDTPRSALERMTELKRNALYVLDGDRIAGVVTYRGLAGATSGHGGDLGAALIREYPAIESAAKLYRLYDLARGELPVAVLDDGRLVGVARQGDIFKQLAAGAGEAEGAARQPAPAGA</sequence>
<dbReference type="STRING" id="560819.SAMN05428998_106179"/>
<dbReference type="RefSeq" id="WP_085122656.1">
    <property type="nucleotide sequence ID" value="NZ_FWZX01000006.1"/>
</dbReference>
<evidence type="ECO:0000313" key="10">
    <source>
        <dbReference type="Proteomes" id="UP000192917"/>
    </source>
</evidence>
<feature type="domain" description="ABC transporter" evidence="8">
    <location>
        <begin position="29"/>
        <end position="265"/>
    </location>
</feature>
<dbReference type="GO" id="GO:0006865">
    <property type="term" value="P:amino acid transport"/>
    <property type="evidence" value="ECO:0007669"/>
    <property type="project" value="UniProtKB-UniRule"/>
</dbReference>
<dbReference type="PROSITE" id="PS00211">
    <property type="entry name" value="ABC_TRANSPORTER_1"/>
    <property type="match status" value="1"/>
</dbReference>
<accession>A0A1Y6BU83</accession>
<dbReference type="Gene3D" id="3.40.50.300">
    <property type="entry name" value="P-loop containing nucleotide triphosphate hydrolases"/>
    <property type="match status" value="1"/>
</dbReference>
<keyword evidence="2 7" id="KW-0813">Transport</keyword>
<keyword evidence="10" id="KW-1185">Reference proteome</keyword>
<dbReference type="NCBIfam" id="TIGR01186">
    <property type="entry name" value="proV"/>
    <property type="match status" value="1"/>
</dbReference>
<comment type="similarity">
    <text evidence="1 7">Belongs to the ABC transporter superfamily.</text>
</comment>
<dbReference type="PANTHER" id="PTHR43869">
    <property type="entry name" value="GLYCINE BETAINE/PROLINE BETAINE TRANSPORT SYSTEM ATP-BINDING PROTEIN PROV"/>
    <property type="match status" value="1"/>
</dbReference>
<dbReference type="CDD" id="cd03294">
    <property type="entry name" value="ABC_Pro_Gly_Betaine"/>
    <property type="match status" value="1"/>
</dbReference>
<keyword evidence="7" id="KW-0997">Cell inner membrane</keyword>
<dbReference type="EMBL" id="FWZX01000006">
    <property type="protein sequence ID" value="SMF18665.1"/>
    <property type="molecule type" value="Genomic_DNA"/>
</dbReference>
<evidence type="ECO:0000256" key="6">
    <source>
        <dbReference type="ARBA" id="ARBA00061968"/>
    </source>
</evidence>
<comment type="subunit">
    <text evidence="7">The complex is probably composed of two ATP-binding proteins, two transmembrane proteins and a solute-binding protein.</text>
</comment>
<dbReference type="FunFam" id="3.40.50.300:FF:000201">
    <property type="entry name" value="Glycine betaine/L-proline ABC transporter ATP-binding protein"/>
    <property type="match status" value="1"/>
</dbReference>
<dbReference type="InterPro" id="IPR027417">
    <property type="entry name" value="P-loop_NTPase"/>
</dbReference>
<evidence type="ECO:0000256" key="1">
    <source>
        <dbReference type="ARBA" id="ARBA00005417"/>
    </source>
</evidence>
<protein>
    <recommendedName>
        <fullName evidence="7">Quaternary amine transport ATP-binding protein</fullName>
        <ecNumber evidence="7">7.6.2.9</ecNumber>
    </recommendedName>
</protein>
<dbReference type="GO" id="GO:0006970">
    <property type="term" value="P:response to osmotic stress"/>
    <property type="evidence" value="ECO:0007669"/>
    <property type="project" value="UniProtKB-ARBA"/>
</dbReference>
<dbReference type="InterPro" id="IPR046342">
    <property type="entry name" value="CBS_dom_sf"/>
</dbReference>
<dbReference type="Proteomes" id="UP000192917">
    <property type="component" value="Unassembled WGS sequence"/>
</dbReference>
<dbReference type="GO" id="GO:0005524">
    <property type="term" value="F:ATP binding"/>
    <property type="evidence" value="ECO:0007669"/>
    <property type="project" value="UniProtKB-UniRule"/>
</dbReference>
<organism evidence="9 10">
    <name type="scientific">Tistlia consotensis USBA 355</name>
    <dbReference type="NCBI Taxonomy" id="560819"/>
    <lineage>
        <taxon>Bacteria</taxon>
        <taxon>Pseudomonadati</taxon>
        <taxon>Pseudomonadota</taxon>
        <taxon>Alphaproteobacteria</taxon>
        <taxon>Rhodospirillales</taxon>
        <taxon>Rhodovibrionaceae</taxon>
        <taxon>Tistlia</taxon>
    </lineage>
</organism>
<comment type="catalytic activity">
    <reaction evidence="5">
        <text>a quaternary ammonium(out) + ATP + H2O = a quaternary ammonium(in) + ADP + phosphate + H(+)</text>
        <dbReference type="Rhea" id="RHEA:11036"/>
        <dbReference type="ChEBI" id="CHEBI:15377"/>
        <dbReference type="ChEBI" id="CHEBI:15378"/>
        <dbReference type="ChEBI" id="CHEBI:30616"/>
        <dbReference type="ChEBI" id="CHEBI:35267"/>
        <dbReference type="ChEBI" id="CHEBI:43474"/>
        <dbReference type="ChEBI" id="CHEBI:456216"/>
        <dbReference type="EC" id="7.6.2.9"/>
    </reaction>
    <physiologicalReaction direction="left-to-right" evidence="5">
        <dbReference type="Rhea" id="RHEA:11037"/>
    </physiologicalReaction>
</comment>
<gene>
    <name evidence="9" type="ORF">SAMN05428998_106179</name>
</gene>
<dbReference type="SUPFAM" id="SSF52540">
    <property type="entry name" value="P-loop containing nucleoside triphosphate hydrolases"/>
    <property type="match status" value="1"/>
</dbReference>
<dbReference type="Gene3D" id="3.10.580.10">
    <property type="entry name" value="CBS-domain"/>
    <property type="match status" value="1"/>
</dbReference>
<dbReference type="GO" id="GO:0016887">
    <property type="term" value="F:ATP hydrolysis activity"/>
    <property type="evidence" value="ECO:0007669"/>
    <property type="project" value="UniProtKB-UniRule"/>
</dbReference>
<dbReference type="EC" id="7.6.2.9" evidence="7"/>
<dbReference type="GO" id="GO:0031460">
    <property type="term" value="P:glycine betaine transport"/>
    <property type="evidence" value="ECO:0007669"/>
    <property type="project" value="InterPro"/>
</dbReference>
<dbReference type="SUPFAM" id="SSF54631">
    <property type="entry name" value="CBS-domain pair"/>
    <property type="match status" value="1"/>
</dbReference>
<dbReference type="GO" id="GO:0015418">
    <property type="term" value="F:ABC-type quaternary ammonium compound transporting activity"/>
    <property type="evidence" value="ECO:0007669"/>
    <property type="project" value="UniProtKB-EC"/>
</dbReference>
<evidence type="ECO:0000256" key="3">
    <source>
        <dbReference type="ARBA" id="ARBA00022741"/>
    </source>
</evidence>
<dbReference type="GO" id="GO:0005886">
    <property type="term" value="C:plasma membrane"/>
    <property type="evidence" value="ECO:0007669"/>
    <property type="project" value="UniProtKB-SubCell"/>
</dbReference>
<dbReference type="InterPro" id="IPR005892">
    <property type="entry name" value="Gly-betaine_transp_ATP-bd"/>
</dbReference>
<dbReference type="SMART" id="SM00382">
    <property type="entry name" value="AAA"/>
    <property type="match status" value="1"/>
</dbReference>
<keyword evidence="4 7" id="KW-0067">ATP-binding</keyword>
<keyword evidence="7" id="KW-1003">Cell membrane</keyword>
<evidence type="ECO:0000313" key="9">
    <source>
        <dbReference type="EMBL" id="SMF18665.1"/>
    </source>
</evidence>